<feature type="domain" description="RES" evidence="1">
    <location>
        <begin position="41"/>
        <end position="182"/>
    </location>
</feature>
<name>A0A5M3W1P6_9ACTN</name>
<dbReference type="AlphaFoldDB" id="A0A5M3W1P6"/>
<gene>
    <name evidence="2" type="ORF">Acor_47200</name>
</gene>
<sequence length="215" mass="24551">MPAQDPPNLRAIAAHRLLLPRGTQLWRVHLRKHPSDTFTPARRHPGRYGGRFDGADPDLYDHCYLAYEQSTALAECLLRSVRFDDEGPRELTLAQLEGRRLSLVETTRELPLISLSSTPALAAVAQDEWLIQAEPPEYPLTRRWAHWMRGLEPGAAGLDWISRRDLPKRSVILFKDRCPAPPLAATPLHVELDTEEGFAWLDVMLRPYRARVLLR</sequence>
<organism evidence="2 3">
    <name type="scientific">Acrocarpospora corrugata</name>
    <dbReference type="NCBI Taxonomy" id="35763"/>
    <lineage>
        <taxon>Bacteria</taxon>
        <taxon>Bacillati</taxon>
        <taxon>Actinomycetota</taxon>
        <taxon>Actinomycetes</taxon>
        <taxon>Streptosporangiales</taxon>
        <taxon>Streptosporangiaceae</taxon>
        <taxon>Acrocarpospora</taxon>
    </lineage>
</organism>
<accession>A0A5M3W1P6</accession>
<evidence type="ECO:0000313" key="3">
    <source>
        <dbReference type="Proteomes" id="UP000334990"/>
    </source>
</evidence>
<comment type="caution">
    <text evidence="2">The sequence shown here is derived from an EMBL/GenBank/DDBJ whole genome shotgun (WGS) entry which is preliminary data.</text>
</comment>
<reference evidence="2 3" key="1">
    <citation type="submission" date="2019-10" db="EMBL/GenBank/DDBJ databases">
        <title>Whole genome shotgun sequence of Acrocarpospora corrugata NBRC 13972.</title>
        <authorList>
            <person name="Ichikawa N."/>
            <person name="Kimura A."/>
            <person name="Kitahashi Y."/>
            <person name="Komaki H."/>
            <person name="Oguchi A."/>
        </authorList>
    </citation>
    <scope>NUCLEOTIDE SEQUENCE [LARGE SCALE GENOMIC DNA]</scope>
    <source>
        <strain evidence="2 3">NBRC 13972</strain>
    </source>
</reference>
<dbReference type="InterPro" id="IPR014914">
    <property type="entry name" value="RES_dom"/>
</dbReference>
<protein>
    <recommendedName>
        <fullName evidence="1">RES domain-containing protein</fullName>
    </recommendedName>
</protein>
<dbReference type="RefSeq" id="WP_170317045.1">
    <property type="nucleotide sequence ID" value="NZ_BAAABN010000019.1"/>
</dbReference>
<keyword evidence="3" id="KW-1185">Reference proteome</keyword>
<dbReference type="Pfam" id="PF08808">
    <property type="entry name" value="RES"/>
    <property type="match status" value="1"/>
</dbReference>
<proteinExistence type="predicted"/>
<dbReference type="EMBL" id="BLAD01000060">
    <property type="protein sequence ID" value="GES02654.1"/>
    <property type="molecule type" value="Genomic_DNA"/>
</dbReference>
<dbReference type="SMART" id="SM00953">
    <property type="entry name" value="RES"/>
    <property type="match status" value="1"/>
</dbReference>
<dbReference type="Proteomes" id="UP000334990">
    <property type="component" value="Unassembled WGS sequence"/>
</dbReference>
<evidence type="ECO:0000313" key="2">
    <source>
        <dbReference type="EMBL" id="GES02654.1"/>
    </source>
</evidence>
<evidence type="ECO:0000259" key="1">
    <source>
        <dbReference type="SMART" id="SM00953"/>
    </source>
</evidence>